<comment type="similarity">
    <text evidence="2">Belongs to the BCCT transporter (TC 2.A.15) family.</text>
</comment>
<feature type="transmembrane region" description="Helical" evidence="8">
    <location>
        <begin position="44"/>
        <end position="64"/>
    </location>
</feature>
<accession>A0ABU1IJD8</accession>
<evidence type="ECO:0000256" key="8">
    <source>
        <dbReference type="SAM" id="Phobius"/>
    </source>
</evidence>
<feature type="transmembrane region" description="Helical" evidence="8">
    <location>
        <begin position="170"/>
        <end position="191"/>
    </location>
</feature>
<sequence>MTPYTGGTWVQDWTIFYWAWVTAWSPFVGAFVARVSRGRTIREFVMGVLIIPPLIALVWIAVFGGTALNFDLFNGTQIAEAVNNDVTTALFVTFNELPFTFLLSVLSILLIFTFLITSADSATYILGSMTSNGSLNPPLMVKVIWGFLISAIAAVLLLNGGLQSLQTASLVAALPFTVLLLFISASLFKALKSEVPHAPSLKKDIRLTKE</sequence>
<feature type="transmembrane region" description="Helical" evidence="8">
    <location>
        <begin position="139"/>
        <end position="158"/>
    </location>
</feature>
<keyword evidence="7 8" id="KW-0472">Membrane</keyword>
<dbReference type="Proteomes" id="UP001185012">
    <property type="component" value="Unassembled WGS sequence"/>
</dbReference>
<feature type="transmembrane region" description="Helical" evidence="8">
    <location>
        <begin position="15"/>
        <end position="32"/>
    </location>
</feature>
<evidence type="ECO:0000256" key="1">
    <source>
        <dbReference type="ARBA" id="ARBA00004651"/>
    </source>
</evidence>
<organism evidence="9 10">
    <name type="scientific">Desmospora profundinema</name>
    <dbReference type="NCBI Taxonomy" id="1571184"/>
    <lineage>
        <taxon>Bacteria</taxon>
        <taxon>Bacillati</taxon>
        <taxon>Bacillota</taxon>
        <taxon>Bacilli</taxon>
        <taxon>Bacillales</taxon>
        <taxon>Thermoactinomycetaceae</taxon>
        <taxon>Desmospora</taxon>
    </lineage>
</organism>
<gene>
    <name evidence="9" type="ORF">JOE21_000891</name>
</gene>
<evidence type="ECO:0000256" key="2">
    <source>
        <dbReference type="ARBA" id="ARBA00005658"/>
    </source>
</evidence>
<comment type="caution">
    <text evidence="9">The sequence shown here is derived from an EMBL/GenBank/DDBJ whole genome shotgun (WGS) entry which is preliminary data.</text>
</comment>
<proteinExistence type="inferred from homology"/>
<evidence type="ECO:0000313" key="10">
    <source>
        <dbReference type="Proteomes" id="UP001185012"/>
    </source>
</evidence>
<dbReference type="EMBL" id="JAVDQG010000002">
    <property type="protein sequence ID" value="MDR6224900.1"/>
    <property type="molecule type" value="Genomic_DNA"/>
</dbReference>
<keyword evidence="10" id="KW-1185">Reference proteome</keyword>
<evidence type="ECO:0000256" key="4">
    <source>
        <dbReference type="ARBA" id="ARBA00022475"/>
    </source>
</evidence>
<evidence type="ECO:0000256" key="3">
    <source>
        <dbReference type="ARBA" id="ARBA00022448"/>
    </source>
</evidence>
<protein>
    <submittedName>
        <fullName evidence="9">Choline-glycine betaine transporter</fullName>
    </submittedName>
</protein>
<keyword evidence="5 8" id="KW-0812">Transmembrane</keyword>
<reference evidence="9 10" key="1">
    <citation type="submission" date="2023-07" db="EMBL/GenBank/DDBJ databases">
        <title>Genomic Encyclopedia of Type Strains, Phase IV (KMG-IV): sequencing the most valuable type-strain genomes for metagenomic binning, comparative biology and taxonomic classification.</title>
        <authorList>
            <person name="Goeker M."/>
        </authorList>
    </citation>
    <scope>NUCLEOTIDE SEQUENCE [LARGE SCALE GENOMIC DNA]</scope>
    <source>
        <strain evidence="9 10">DSM 45903</strain>
    </source>
</reference>
<keyword evidence="6 8" id="KW-1133">Transmembrane helix</keyword>
<dbReference type="PANTHER" id="PTHR30047:SF7">
    <property type="entry name" value="HIGH-AFFINITY CHOLINE TRANSPORT PROTEIN"/>
    <property type="match status" value="1"/>
</dbReference>
<dbReference type="PANTHER" id="PTHR30047">
    <property type="entry name" value="HIGH-AFFINITY CHOLINE TRANSPORT PROTEIN-RELATED"/>
    <property type="match status" value="1"/>
</dbReference>
<comment type="subcellular location">
    <subcellularLocation>
        <location evidence="1">Cell membrane</location>
        <topology evidence="1">Multi-pass membrane protein</topology>
    </subcellularLocation>
</comment>
<keyword evidence="4" id="KW-1003">Cell membrane</keyword>
<evidence type="ECO:0000256" key="7">
    <source>
        <dbReference type="ARBA" id="ARBA00023136"/>
    </source>
</evidence>
<name>A0ABU1IJD8_9BACL</name>
<dbReference type="Pfam" id="PF02028">
    <property type="entry name" value="BCCT"/>
    <property type="match status" value="1"/>
</dbReference>
<evidence type="ECO:0000256" key="5">
    <source>
        <dbReference type="ARBA" id="ARBA00022692"/>
    </source>
</evidence>
<dbReference type="InterPro" id="IPR000060">
    <property type="entry name" value="BCCT_transptr"/>
</dbReference>
<evidence type="ECO:0000256" key="6">
    <source>
        <dbReference type="ARBA" id="ARBA00022989"/>
    </source>
</evidence>
<evidence type="ECO:0000313" key="9">
    <source>
        <dbReference type="EMBL" id="MDR6224900.1"/>
    </source>
</evidence>
<feature type="transmembrane region" description="Helical" evidence="8">
    <location>
        <begin position="101"/>
        <end position="127"/>
    </location>
</feature>
<keyword evidence="3" id="KW-0813">Transport</keyword>